<keyword evidence="2 5" id="KW-0812">Transmembrane</keyword>
<proteinExistence type="predicted"/>
<feature type="transmembrane region" description="Helical" evidence="5">
    <location>
        <begin position="72"/>
        <end position="90"/>
    </location>
</feature>
<dbReference type="OrthoDB" id="9811701at2"/>
<gene>
    <name evidence="6" type="ORF">C8N35_102232</name>
</gene>
<comment type="subcellular location">
    <subcellularLocation>
        <location evidence="1">Membrane</location>
        <topology evidence="1">Multi-pass membrane protein</topology>
    </subcellularLocation>
</comment>
<dbReference type="Proteomes" id="UP000244081">
    <property type="component" value="Unassembled WGS sequence"/>
</dbReference>
<evidence type="ECO:0000256" key="2">
    <source>
        <dbReference type="ARBA" id="ARBA00022692"/>
    </source>
</evidence>
<dbReference type="RefSeq" id="WP_107989372.1">
    <property type="nucleotide sequence ID" value="NZ_QAYG01000002.1"/>
</dbReference>
<evidence type="ECO:0000256" key="1">
    <source>
        <dbReference type="ARBA" id="ARBA00004141"/>
    </source>
</evidence>
<keyword evidence="3 5" id="KW-1133">Transmembrane helix</keyword>
<dbReference type="PANTHER" id="PTHR30249">
    <property type="entry name" value="PUTATIVE SEROTONIN TRANSPORTER"/>
    <property type="match status" value="1"/>
</dbReference>
<feature type="transmembrane region" description="Helical" evidence="5">
    <location>
        <begin position="102"/>
        <end position="124"/>
    </location>
</feature>
<name>A0A2T5VCN4_9HYPH</name>
<reference evidence="6 7" key="1">
    <citation type="submission" date="2018-04" db="EMBL/GenBank/DDBJ databases">
        <title>Genomic Encyclopedia of Archaeal and Bacterial Type Strains, Phase II (KMG-II): from individual species to whole genera.</title>
        <authorList>
            <person name="Goeker M."/>
        </authorList>
    </citation>
    <scope>NUCLEOTIDE SEQUENCE [LARGE SCALE GENOMIC DNA]</scope>
    <source>
        <strain evidence="6 7">DSM 23382</strain>
    </source>
</reference>
<accession>A0A2T5VCN4</accession>
<evidence type="ECO:0000256" key="3">
    <source>
        <dbReference type="ARBA" id="ARBA00022989"/>
    </source>
</evidence>
<dbReference type="GO" id="GO:0016787">
    <property type="term" value="F:hydrolase activity"/>
    <property type="evidence" value="ECO:0007669"/>
    <property type="project" value="UniProtKB-KW"/>
</dbReference>
<dbReference type="Pfam" id="PF04172">
    <property type="entry name" value="LrgB"/>
    <property type="match status" value="1"/>
</dbReference>
<protein>
    <submittedName>
        <fullName evidence="6">Putative murein hydrolase (TIGR00659 family)</fullName>
    </submittedName>
</protein>
<feature type="transmembrane region" description="Helical" evidence="5">
    <location>
        <begin position="7"/>
        <end position="29"/>
    </location>
</feature>
<keyword evidence="4 5" id="KW-0472">Membrane</keyword>
<feature type="transmembrane region" description="Helical" evidence="5">
    <location>
        <begin position="209"/>
        <end position="234"/>
    </location>
</feature>
<dbReference type="InterPro" id="IPR007300">
    <property type="entry name" value="CidB/LrgB"/>
</dbReference>
<keyword evidence="7" id="KW-1185">Reference proteome</keyword>
<dbReference type="PANTHER" id="PTHR30249:SF0">
    <property type="entry name" value="PLASTIDAL GLYCOLATE_GLYCERATE TRANSLOCATOR 1, CHLOROPLASTIC"/>
    <property type="match status" value="1"/>
</dbReference>
<evidence type="ECO:0000313" key="6">
    <source>
        <dbReference type="EMBL" id="PTW61521.1"/>
    </source>
</evidence>
<comment type="caution">
    <text evidence="6">The sequence shown here is derived from an EMBL/GenBank/DDBJ whole genome shotgun (WGS) entry which is preliminary data.</text>
</comment>
<sequence length="237" mass="24563">MANVEKLWVYLAETPLLWLAITLTAYTFADWISSLAKRHPLVNPIVIATGLIIAALSVSHTDYKTYFGGAQFVHFMLGPATVALAIPLVDNLSQIRRSVIPISLALVAGSATAILSAVGTAWLFGAPHNLLMSLAPKSVTTPIAMGLSETLGGIPSLTAVLVVATGIFGAITVTPLMNLMRINDPAARGFAVGLTSHGMGTARAFQVNALAGTFAGLAMGLNGLMTALLAPLLAGLF</sequence>
<dbReference type="GO" id="GO:0016020">
    <property type="term" value="C:membrane"/>
    <property type="evidence" value="ECO:0007669"/>
    <property type="project" value="UniProtKB-SubCell"/>
</dbReference>
<dbReference type="AlphaFoldDB" id="A0A2T5VCN4"/>
<dbReference type="EMBL" id="QAYG01000002">
    <property type="protein sequence ID" value="PTW61521.1"/>
    <property type="molecule type" value="Genomic_DNA"/>
</dbReference>
<evidence type="ECO:0000313" key="7">
    <source>
        <dbReference type="Proteomes" id="UP000244081"/>
    </source>
</evidence>
<feature type="transmembrane region" description="Helical" evidence="5">
    <location>
        <begin position="154"/>
        <end position="173"/>
    </location>
</feature>
<keyword evidence="6" id="KW-0378">Hydrolase</keyword>
<organism evidence="6 7">
    <name type="scientific">Breoghania corrubedonensis</name>
    <dbReference type="NCBI Taxonomy" id="665038"/>
    <lineage>
        <taxon>Bacteria</taxon>
        <taxon>Pseudomonadati</taxon>
        <taxon>Pseudomonadota</taxon>
        <taxon>Alphaproteobacteria</taxon>
        <taxon>Hyphomicrobiales</taxon>
        <taxon>Stappiaceae</taxon>
        <taxon>Breoghania</taxon>
    </lineage>
</organism>
<evidence type="ECO:0000256" key="5">
    <source>
        <dbReference type="SAM" id="Phobius"/>
    </source>
</evidence>
<evidence type="ECO:0000256" key="4">
    <source>
        <dbReference type="ARBA" id="ARBA00023136"/>
    </source>
</evidence>